<dbReference type="SUPFAM" id="SSF51230">
    <property type="entry name" value="Single hybrid motif"/>
    <property type="match status" value="1"/>
</dbReference>
<dbReference type="InterPro" id="IPR058646">
    <property type="entry name" value="CzcB_N"/>
</dbReference>
<dbReference type="GO" id="GO:0030288">
    <property type="term" value="C:outer membrane-bounded periplasmic space"/>
    <property type="evidence" value="ECO:0007669"/>
    <property type="project" value="TreeGrafter"/>
</dbReference>
<dbReference type="PANTHER" id="PTHR30097">
    <property type="entry name" value="CATION EFFLUX SYSTEM PROTEIN CUSB"/>
    <property type="match status" value="1"/>
</dbReference>
<dbReference type="Gene3D" id="2.40.50.100">
    <property type="match status" value="1"/>
</dbReference>
<dbReference type="InterPro" id="IPR058649">
    <property type="entry name" value="CzcB_C"/>
</dbReference>
<feature type="domain" description="CzcB-like barrel-sandwich hybrid" evidence="3">
    <location>
        <begin position="196"/>
        <end position="266"/>
    </location>
</feature>
<evidence type="ECO:0000259" key="3">
    <source>
        <dbReference type="Pfam" id="PF25973"/>
    </source>
</evidence>
<feature type="domain" description="CzcB-like C-terminal circularly permuted SH3-like" evidence="4">
    <location>
        <begin position="351"/>
        <end position="409"/>
    </location>
</feature>
<dbReference type="GO" id="GO:0046914">
    <property type="term" value="F:transition metal ion binding"/>
    <property type="evidence" value="ECO:0007669"/>
    <property type="project" value="TreeGrafter"/>
</dbReference>
<evidence type="ECO:0000256" key="1">
    <source>
        <dbReference type="ARBA" id="ARBA00022448"/>
    </source>
</evidence>
<dbReference type="InterPro" id="IPR058647">
    <property type="entry name" value="BSH_CzcB-like"/>
</dbReference>
<dbReference type="GO" id="GO:0060003">
    <property type="term" value="P:copper ion export"/>
    <property type="evidence" value="ECO:0007669"/>
    <property type="project" value="TreeGrafter"/>
</dbReference>
<dbReference type="CDD" id="cd06850">
    <property type="entry name" value="biotinyl_domain"/>
    <property type="match status" value="1"/>
</dbReference>
<dbReference type="GO" id="GO:0015679">
    <property type="term" value="P:plasma membrane copper ion transport"/>
    <property type="evidence" value="ECO:0007669"/>
    <property type="project" value="TreeGrafter"/>
</dbReference>
<dbReference type="Gene3D" id="2.40.420.20">
    <property type="match status" value="1"/>
</dbReference>
<dbReference type="Pfam" id="PF25971">
    <property type="entry name" value="CzcB_N"/>
    <property type="match status" value="1"/>
</dbReference>
<dbReference type="Pfam" id="PF25975">
    <property type="entry name" value="CzcB_C"/>
    <property type="match status" value="1"/>
</dbReference>
<proteinExistence type="predicted"/>
<dbReference type="InterPro" id="IPR051909">
    <property type="entry name" value="MFP_Cation_Efflux"/>
</dbReference>
<dbReference type="AlphaFoldDB" id="A0A3B1AGL3"/>
<organism evidence="5">
    <name type="scientific">hydrothermal vent metagenome</name>
    <dbReference type="NCBI Taxonomy" id="652676"/>
    <lineage>
        <taxon>unclassified sequences</taxon>
        <taxon>metagenomes</taxon>
        <taxon>ecological metagenomes</taxon>
    </lineage>
</organism>
<name>A0A3B1AGL3_9ZZZZ</name>
<sequence length="421" mass="46877">MIINRFLKNLFKLLIFSIVVLFNITYLQLAVASEEHAEQEETHDEQATGPHGGKLLSDGTLNVELAFLEQENASKFQAWITQDGKTLMVNDLDLSIELIRLNGQVEHHNFTQATQTSLDKNYYSSIVKEPHSFDVKVILNKEQRQYLWNFESYEGRVEIASDVALKAGIKSKIAGSGEIKQTITVYGKAVADPNKVSNIRARFPGSITKVRVNIGDRVTAGDVLAEIESSESLKRYSLTAPLSGVITARNGNPGELAQQQVLLTIANYNQLWVEFKIFPSQLALVSAGQEVLVYSDELQAVSTIKHLLSGNTEQPFNLARVPLDNTRGLWSPGLLLEGKIVVKQMQVPLLIDNRALQSIKDRKAVFVQVGERYEVRPLKLGIADKQFTQVIDGLNSGDKYVVNNSYFLKADLEKSGASHEH</sequence>
<dbReference type="PANTHER" id="PTHR30097:SF4">
    <property type="entry name" value="SLR6042 PROTEIN"/>
    <property type="match status" value="1"/>
</dbReference>
<protein>
    <submittedName>
        <fullName evidence="5">Probable Co/Zn/Cd efflux system membrane fusion protein</fullName>
    </submittedName>
</protein>
<feature type="domain" description="CzcB N-terminal" evidence="2">
    <location>
        <begin position="53"/>
        <end position="148"/>
    </location>
</feature>
<evidence type="ECO:0000313" key="5">
    <source>
        <dbReference type="EMBL" id="VAW93034.1"/>
    </source>
</evidence>
<accession>A0A3B1AGL3</accession>
<dbReference type="EMBL" id="UOFS01000013">
    <property type="protein sequence ID" value="VAW93034.1"/>
    <property type="molecule type" value="Genomic_DNA"/>
</dbReference>
<keyword evidence="1" id="KW-0813">Transport</keyword>
<evidence type="ECO:0000259" key="2">
    <source>
        <dbReference type="Pfam" id="PF25971"/>
    </source>
</evidence>
<gene>
    <name evidence="5" type="ORF">MNBD_GAMMA22-589</name>
</gene>
<evidence type="ECO:0000259" key="4">
    <source>
        <dbReference type="Pfam" id="PF25975"/>
    </source>
</evidence>
<dbReference type="InterPro" id="IPR011053">
    <property type="entry name" value="Single_hybrid_motif"/>
</dbReference>
<dbReference type="Pfam" id="PF25973">
    <property type="entry name" value="BSH_CzcB"/>
    <property type="match status" value="1"/>
</dbReference>
<reference evidence="5" key="1">
    <citation type="submission" date="2018-06" db="EMBL/GenBank/DDBJ databases">
        <authorList>
            <person name="Zhirakovskaya E."/>
        </authorList>
    </citation>
    <scope>NUCLEOTIDE SEQUENCE</scope>
</reference>